<dbReference type="InterPro" id="IPR050186">
    <property type="entry name" value="TPT_transporter"/>
</dbReference>
<evidence type="ECO:0000259" key="7">
    <source>
        <dbReference type="Pfam" id="PF03151"/>
    </source>
</evidence>
<keyword evidence="9" id="KW-1185">Reference proteome</keyword>
<evidence type="ECO:0000256" key="4">
    <source>
        <dbReference type="ARBA" id="ARBA00023136"/>
    </source>
</evidence>
<accession>A0AAV1HWY2</accession>
<evidence type="ECO:0000256" key="2">
    <source>
        <dbReference type="ARBA" id="ARBA00022692"/>
    </source>
</evidence>
<feature type="transmembrane region" description="Helical" evidence="6">
    <location>
        <begin position="88"/>
        <end position="112"/>
    </location>
</feature>
<dbReference type="Pfam" id="PF03151">
    <property type="entry name" value="TPT"/>
    <property type="match status" value="1"/>
</dbReference>
<comment type="caution">
    <text evidence="8">The sequence shown here is derived from an EMBL/GenBank/DDBJ whole genome shotgun (WGS) entry which is preliminary data.</text>
</comment>
<feature type="transmembrane region" description="Helical" evidence="6">
    <location>
        <begin position="56"/>
        <end position="76"/>
    </location>
</feature>
<dbReference type="GO" id="GO:0016020">
    <property type="term" value="C:membrane"/>
    <property type="evidence" value="ECO:0007669"/>
    <property type="project" value="UniProtKB-SubCell"/>
</dbReference>
<comment type="subcellular location">
    <subcellularLocation>
        <location evidence="1">Membrane</location>
        <topology evidence="1">Multi-pass membrane protein</topology>
    </subcellularLocation>
</comment>
<protein>
    <recommendedName>
        <fullName evidence="7">Sugar phosphate transporter domain-containing protein</fullName>
    </recommendedName>
</protein>
<dbReference type="AlphaFoldDB" id="A0AAV1HWY2"/>
<dbReference type="InterPro" id="IPR004853">
    <property type="entry name" value="Sugar_P_trans_dom"/>
</dbReference>
<dbReference type="PANTHER" id="PTHR11132">
    <property type="entry name" value="SOLUTE CARRIER FAMILY 35"/>
    <property type="match status" value="1"/>
</dbReference>
<keyword evidence="2 6" id="KW-0812">Transmembrane</keyword>
<feature type="transmembrane region" description="Helical" evidence="6">
    <location>
        <begin position="151"/>
        <end position="169"/>
    </location>
</feature>
<evidence type="ECO:0000256" key="6">
    <source>
        <dbReference type="SAM" id="Phobius"/>
    </source>
</evidence>
<reference evidence="8 9" key="1">
    <citation type="submission" date="2023-10" db="EMBL/GenBank/DDBJ databases">
        <authorList>
            <person name="Maclean D."/>
            <person name="Macfadyen A."/>
        </authorList>
    </citation>
    <scope>NUCLEOTIDE SEQUENCE [LARGE SCALE GENOMIC DNA]</scope>
</reference>
<dbReference type="Proteomes" id="UP001314263">
    <property type="component" value="Unassembled WGS sequence"/>
</dbReference>
<organism evidence="8 9">
    <name type="scientific">Coccomyxa viridis</name>
    <dbReference type="NCBI Taxonomy" id="1274662"/>
    <lineage>
        <taxon>Eukaryota</taxon>
        <taxon>Viridiplantae</taxon>
        <taxon>Chlorophyta</taxon>
        <taxon>core chlorophytes</taxon>
        <taxon>Trebouxiophyceae</taxon>
        <taxon>Trebouxiophyceae incertae sedis</taxon>
        <taxon>Coccomyxaceae</taxon>
        <taxon>Coccomyxa</taxon>
    </lineage>
</organism>
<feature type="transmembrane region" description="Helical" evidence="6">
    <location>
        <begin position="293"/>
        <end position="318"/>
    </location>
</feature>
<keyword evidence="4 6" id="KW-0472">Membrane</keyword>
<feature type="transmembrane region" description="Helical" evidence="6">
    <location>
        <begin position="20"/>
        <end position="40"/>
    </location>
</feature>
<feature type="transmembrane region" description="Helical" evidence="6">
    <location>
        <begin position="267"/>
        <end position="286"/>
    </location>
</feature>
<feature type="transmembrane region" description="Helical" evidence="6">
    <location>
        <begin position="124"/>
        <end position="145"/>
    </location>
</feature>
<evidence type="ECO:0000313" key="8">
    <source>
        <dbReference type="EMBL" id="CAK0749188.1"/>
    </source>
</evidence>
<feature type="region of interest" description="Disordered" evidence="5">
    <location>
        <begin position="351"/>
        <end position="375"/>
    </location>
</feature>
<evidence type="ECO:0000313" key="9">
    <source>
        <dbReference type="Proteomes" id="UP001314263"/>
    </source>
</evidence>
<dbReference type="EMBL" id="CAUYUE010000003">
    <property type="protein sequence ID" value="CAK0749188.1"/>
    <property type="molecule type" value="Genomic_DNA"/>
</dbReference>
<gene>
    <name evidence="8" type="ORF">CVIRNUC_001891</name>
</gene>
<evidence type="ECO:0000256" key="1">
    <source>
        <dbReference type="ARBA" id="ARBA00004141"/>
    </source>
</evidence>
<proteinExistence type="predicted"/>
<evidence type="ECO:0000256" key="3">
    <source>
        <dbReference type="ARBA" id="ARBA00022989"/>
    </source>
</evidence>
<feature type="transmembrane region" description="Helical" evidence="6">
    <location>
        <begin position="201"/>
        <end position="221"/>
    </location>
</feature>
<feature type="domain" description="Sugar phosphate transporter" evidence="7">
    <location>
        <begin position="60"/>
        <end position="321"/>
    </location>
</feature>
<keyword evidence="3 6" id="KW-1133">Transmembrane helix</keyword>
<feature type="compositionally biased region" description="Basic and acidic residues" evidence="5">
    <location>
        <begin position="351"/>
        <end position="365"/>
    </location>
</feature>
<sequence>MLVAASEWIGRTLGVSPQAVSSTLVIVLIGLGALGGVYALKRLSTKQHGHGKPSSVMLVTFLVVAYSLCSSMLLILNKVAVTYIPAPSFILFCQLASCALYVKISAVAGVLEAENLEWEKSKKFALIVFGFIGTLFANVTSLRYVPVDTIICFRASCPIVITIIEFLYLGRELPSLRSWASLLGVFAGVTAYTWHDVNFTVVGYVWIIIWYTFAVFEMVYVKKVVDTVKMTTWSRTYYQNTLAIVPMVAITMLSGEVQTLMKLEWTVGGVVALVASCIGGLGMSYFSFALRAVISATSFSVIGNVCKVLTILVNLLMWDKHSNATGTVALLACLGAGSAYQQAPLRHAPKAEKEKEPLIKAESLHRVSPGADTKV</sequence>
<evidence type="ECO:0000256" key="5">
    <source>
        <dbReference type="SAM" id="MobiDB-lite"/>
    </source>
</evidence>
<feature type="transmembrane region" description="Helical" evidence="6">
    <location>
        <begin position="242"/>
        <end position="261"/>
    </location>
</feature>
<name>A0AAV1HWY2_9CHLO</name>